<name>A0A4R5M995_9BURK</name>
<dbReference type="Proteomes" id="UP000295722">
    <property type="component" value="Unassembled WGS sequence"/>
</dbReference>
<dbReference type="OrthoDB" id="5294844at2"/>
<dbReference type="InterPro" id="IPR003673">
    <property type="entry name" value="CoA-Trfase_fam_III"/>
</dbReference>
<keyword evidence="3" id="KW-1185">Reference proteome</keyword>
<dbReference type="InterPro" id="IPR044855">
    <property type="entry name" value="CoA-Trfase_III_dom3_sf"/>
</dbReference>
<dbReference type="RefSeq" id="WP_133195880.1">
    <property type="nucleotide sequence ID" value="NZ_JBHUCW010000011.1"/>
</dbReference>
<keyword evidence="1 2" id="KW-0808">Transferase</keyword>
<dbReference type="Pfam" id="PF02515">
    <property type="entry name" value="CoA_transf_3"/>
    <property type="match status" value="1"/>
</dbReference>
<reference evidence="2 3" key="1">
    <citation type="submission" date="2019-03" db="EMBL/GenBank/DDBJ databases">
        <title>Paraburkholderia sp. 4M-K11, isolated from subtropical forest soil.</title>
        <authorList>
            <person name="Gao Z.-H."/>
            <person name="Qiu L.-H."/>
        </authorList>
    </citation>
    <scope>NUCLEOTIDE SEQUENCE [LARGE SCALE GENOMIC DNA]</scope>
    <source>
        <strain evidence="2 3">4M-K11</strain>
    </source>
</reference>
<evidence type="ECO:0000313" key="3">
    <source>
        <dbReference type="Proteomes" id="UP000295722"/>
    </source>
</evidence>
<protein>
    <submittedName>
        <fullName evidence="2">CoA transferase</fullName>
    </submittedName>
</protein>
<gene>
    <name evidence="2" type="ORF">EYW47_16345</name>
</gene>
<evidence type="ECO:0000256" key="1">
    <source>
        <dbReference type="ARBA" id="ARBA00022679"/>
    </source>
</evidence>
<dbReference type="Gene3D" id="3.30.1540.10">
    <property type="entry name" value="formyl-coa transferase, domain 3"/>
    <property type="match status" value="1"/>
</dbReference>
<dbReference type="InterPro" id="IPR050483">
    <property type="entry name" value="CoA-transferase_III_domain"/>
</dbReference>
<dbReference type="AlphaFoldDB" id="A0A4R5M995"/>
<dbReference type="PANTHER" id="PTHR48207:SF4">
    <property type="entry name" value="BLL6097 PROTEIN"/>
    <property type="match status" value="1"/>
</dbReference>
<organism evidence="2 3">
    <name type="scientific">Paraburkholderia silviterrae</name>
    <dbReference type="NCBI Taxonomy" id="2528715"/>
    <lineage>
        <taxon>Bacteria</taxon>
        <taxon>Pseudomonadati</taxon>
        <taxon>Pseudomonadota</taxon>
        <taxon>Betaproteobacteria</taxon>
        <taxon>Burkholderiales</taxon>
        <taxon>Burkholderiaceae</taxon>
        <taxon>Paraburkholderia</taxon>
    </lineage>
</organism>
<dbReference type="InterPro" id="IPR023606">
    <property type="entry name" value="CoA-Trfase_III_dom_1_sf"/>
</dbReference>
<evidence type="ECO:0000313" key="2">
    <source>
        <dbReference type="EMBL" id="TDG22784.1"/>
    </source>
</evidence>
<dbReference type="Gene3D" id="3.40.50.10540">
    <property type="entry name" value="Crotonobetainyl-coa:carnitine coa-transferase, domain 1"/>
    <property type="match status" value="1"/>
</dbReference>
<comment type="caution">
    <text evidence="2">The sequence shown here is derived from an EMBL/GenBank/DDBJ whole genome shotgun (WGS) entry which is preliminary data.</text>
</comment>
<sequence length="412" mass="44024">MDLAQQPLKGVKVLELSQIMAGPICGLMLADLGAEVIKVEKFPKGDDARAYNNSGAQGEVSRSFQTINRGKKSIALDIRTERGKALLLEMVRDADVVTENFRPGTMQRLGLGPDDMLAVNPALIYVSINGFGSQGPLADRGGFDLVLQAFSGLIHVTGEADRRPVKPGVPLADVNAGILACLGTLSAYIHRLRSGTGQWVQTSLLQASTQYLYWYAAMHFGGGAVPTRLGTAHPVIAPYQTYTCADGELALGGGNDSIWQRIASIVGHPEWSQDPRFASAKDRLENRQALAALMDGALKQKSRADWEQLFTAAGVPASSVQSVGEALDHPQTHAIGMVIDAEAAEGGMLKTIGFPIHFNGKNSPAISRAPKVGEHTREILGERGLDVEAIDALMAERVCFESEAVQAEEASQ</sequence>
<dbReference type="SUPFAM" id="SSF89796">
    <property type="entry name" value="CoA-transferase family III (CaiB/BaiF)"/>
    <property type="match status" value="1"/>
</dbReference>
<dbReference type="EMBL" id="SMRP01000007">
    <property type="protein sequence ID" value="TDG22784.1"/>
    <property type="molecule type" value="Genomic_DNA"/>
</dbReference>
<dbReference type="PANTHER" id="PTHR48207">
    <property type="entry name" value="SUCCINATE--HYDROXYMETHYLGLUTARATE COA-TRANSFERASE"/>
    <property type="match status" value="1"/>
</dbReference>
<accession>A0A4R5M995</accession>
<dbReference type="GO" id="GO:0008410">
    <property type="term" value="F:CoA-transferase activity"/>
    <property type="evidence" value="ECO:0007669"/>
    <property type="project" value="TreeGrafter"/>
</dbReference>
<proteinExistence type="predicted"/>